<keyword evidence="3" id="KW-1185">Reference proteome</keyword>
<feature type="region of interest" description="Disordered" evidence="1">
    <location>
        <begin position="1"/>
        <end position="26"/>
    </location>
</feature>
<feature type="non-terminal residue" evidence="2">
    <location>
        <position position="1"/>
    </location>
</feature>
<evidence type="ECO:0000313" key="2">
    <source>
        <dbReference type="EMBL" id="MCI95858.1"/>
    </source>
</evidence>
<comment type="caution">
    <text evidence="2">The sequence shown here is derived from an EMBL/GenBank/DDBJ whole genome shotgun (WGS) entry which is preliminary data.</text>
</comment>
<proteinExistence type="predicted"/>
<name>A0A392W5D4_9FABA</name>
<accession>A0A392W5D4</accession>
<evidence type="ECO:0000256" key="1">
    <source>
        <dbReference type="SAM" id="MobiDB-lite"/>
    </source>
</evidence>
<evidence type="ECO:0000313" key="3">
    <source>
        <dbReference type="Proteomes" id="UP000265520"/>
    </source>
</evidence>
<dbReference type="EMBL" id="LXQA011398478">
    <property type="protein sequence ID" value="MCI95858.1"/>
    <property type="molecule type" value="Genomic_DNA"/>
</dbReference>
<feature type="compositionally biased region" description="Polar residues" evidence="1">
    <location>
        <begin position="1"/>
        <end position="11"/>
    </location>
</feature>
<protein>
    <submittedName>
        <fullName evidence="2">Uncharacterized protein</fullName>
    </submittedName>
</protein>
<dbReference type="AlphaFoldDB" id="A0A392W5D4"/>
<sequence length="38" mass="4280">IEAHNQGSYSKIQEKNQDPSTMTLPSSSMAIPMFIMYC</sequence>
<dbReference type="Proteomes" id="UP000265520">
    <property type="component" value="Unassembled WGS sequence"/>
</dbReference>
<reference evidence="2 3" key="1">
    <citation type="journal article" date="2018" name="Front. Plant Sci.">
        <title>Red Clover (Trifolium pratense) and Zigzag Clover (T. medium) - A Picture of Genomic Similarities and Differences.</title>
        <authorList>
            <person name="Dluhosova J."/>
            <person name="Istvanek J."/>
            <person name="Nedelnik J."/>
            <person name="Repkova J."/>
        </authorList>
    </citation>
    <scope>NUCLEOTIDE SEQUENCE [LARGE SCALE GENOMIC DNA]</scope>
    <source>
        <strain evidence="3">cv. 10/8</strain>
        <tissue evidence="2">Leaf</tissue>
    </source>
</reference>
<organism evidence="2 3">
    <name type="scientific">Trifolium medium</name>
    <dbReference type="NCBI Taxonomy" id="97028"/>
    <lineage>
        <taxon>Eukaryota</taxon>
        <taxon>Viridiplantae</taxon>
        <taxon>Streptophyta</taxon>
        <taxon>Embryophyta</taxon>
        <taxon>Tracheophyta</taxon>
        <taxon>Spermatophyta</taxon>
        <taxon>Magnoliopsida</taxon>
        <taxon>eudicotyledons</taxon>
        <taxon>Gunneridae</taxon>
        <taxon>Pentapetalae</taxon>
        <taxon>rosids</taxon>
        <taxon>fabids</taxon>
        <taxon>Fabales</taxon>
        <taxon>Fabaceae</taxon>
        <taxon>Papilionoideae</taxon>
        <taxon>50 kb inversion clade</taxon>
        <taxon>NPAAA clade</taxon>
        <taxon>Hologalegina</taxon>
        <taxon>IRL clade</taxon>
        <taxon>Trifolieae</taxon>
        <taxon>Trifolium</taxon>
    </lineage>
</organism>